<keyword evidence="7" id="KW-1185">Reference proteome</keyword>
<feature type="domain" description="Non-reducing end beta-L-arabinofuranosidase-like GH127 catalytic" evidence="2">
    <location>
        <begin position="35"/>
        <end position="413"/>
    </location>
</feature>
<gene>
    <name evidence="6" type="ORF">C8P68_10359</name>
</gene>
<feature type="chain" id="PRO_5015724970" evidence="1">
    <location>
        <begin position="24"/>
        <end position="782"/>
    </location>
</feature>
<evidence type="ECO:0000259" key="5">
    <source>
        <dbReference type="Pfam" id="PF20736"/>
    </source>
</evidence>
<keyword evidence="1" id="KW-0732">Signal</keyword>
<reference evidence="6 7" key="1">
    <citation type="submission" date="2018-04" db="EMBL/GenBank/DDBJ databases">
        <title>Genomic Encyclopedia of Archaeal and Bacterial Type Strains, Phase II (KMG-II): from individual species to whole genera.</title>
        <authorList>
            <person name="Goeker M."/>
        </authorList>
    </citation>
    <scope>NUCLEOTIDE SEQUENCE [LARGE SCALE GENOMIC DNA]</scope>
    <source>
        <strain evidence="6 7">DSM 26809</strain>
    </source>
</reference>
<dbReference type="RefSeq" id="WP_107828101.1">
    <property type="nucleotide sequence ID" value="NZ_CP160205.1"/>
</dbReference>
<dbReference type="Pfam" id="PF20620">
    <property type="entry name" value="DUF6805"/>
    <property type="match status" value="1"/>
</dbReference>
<dbReference type="InterPro" id="IPR012878">
    <property type="entry name" value="Beta-AFase-like_GH127_cat"/>
</dbReference>
<comment type="caution">
    <text evidence="6">The sequence shown here is derived from an EMBL/GenBank/DDBJ whole genome shotgun (WGS) entry which is preliminary data.</text>
</comment>
<dbReference type="Proteomes" id="UP000244168">
    <property type="component" value="Unassembled WGS sequence"/>
</dbReference>
<dbReference type="InterPro" id="IPR032275">
    <property type="entry name" value="DUF4986"/>
</dbReference>
<evidence type="ECO:0000259" key="3">
    <source>
        <dbReference type="Pfam" id="PF16375"/>
    </source>
</evidence>
<dbReference type="AlphaFoldDB" id="A0A2T5JAL0"/>
<feature type="signal peptide" evidence="1">
    <location>
        <begin position="1"/>
        <end position="23"/>
    </location>
</feature>
<dbReference type="SUPFAM" id="SSF48208">
    <property type="entry name" value="Six-hairpin glycosidases"/>
    <property type="match status" value="1"/>
</dbReference>
<dbReference type="PANTHER" id="PTHR31151">
    <property type="entry name" value="PROLINE-TRNA LIGASE (DUF1680)"/>
    <property type="match status" value="1"/>
</dbReference>
<dbReference type="Pfam" id="PF16375">
    <property type="entry name" value="DUF4986"/>
    <property type="match status" value="1"/>
</dbReference>
<feature type="domain" description="Non-reducing end beta-L-arabinofuranosidase-like GH127 middle" evidence="5">
    <location>
        <begin position="423"/>
        <end position="518"/>
    </location>
</feature>
<accession>A0A2T5JAL0</accession>
<dbReference type="OrthoDB" id="9757939at2"/>
<dbReference type="PANTHER" id="PTHR31151:SF0">
    <property type="entry name" value="PROLINE-TRNA LIGASE (DUF1680)"/>
    <property type="match status" value="1"/>
</dbReference>
<proteinExistence type="predicted"/>
<dbReference type="Pfam" id="PF20736">
    <property type="entry name" value="Glyco_hydro127M"/>
    <property type="match status" value="1"/>
</dbReference>
<dbReference type="InterPro" id="IPR046544">
    <property type="entry name" value="GH146_SB_dom"/>
</dbReference>
<dbReference type="InterPro" id="IPR008928">
    <property type="entry name" value="6-hairpin_glycosidase_sf"/>
</dbReference>
<evidence type="ECO:0000313" key="6">
    <source>
        <dbReference type="EMBL" id="PTQ97900.1"/>
    </source>
</evidence>
<feature type="domain" description="Glycoside hydrolase GH146 substrate-binding" evidence="4">
    <location>
        <begin position="653"/>
        <end position="781"/>
    </location>
</feature>
<evidence type="ECO:0000256" key="1">
    <source>
        <dbReference type="SAM" id="SignalP"/>
    </source>
</evidence>
<name>A0A2T5JAL0_9SPHI</name>
<protein>
    <submittedName>
        <fullName evidence="6">Uncharacterized protein</fullName>
    </submittedName>
</protein>
<evidence type="ECO:0000259" key="4">
    <source>
        <dbReference type="Pfam" id="PF20620"/>
    </source>
</evidence>
<feature type="domain" description="DUF4986" evidence="3">
    <location>
        <begin position="547"/>
        <end position="628"/>
    </location>
</feature>
<evidence type="ECO:0000259" key="2">
    <source>
        <dbReference type="Pfam" id="PF07944"/>
    </source>
</evidence>
<evidence type="ECO:0000313" key="7">
    <source>
        <dbReference type="Proteomes" id="UP000244168"/>
    </source>
</evidence>
<dbReference type="GO" id="GO:0005975">
    <property type="term" value="P:carbohydrate metabolic process"/>
    <property type="evidence" value="ECO:0007669"/>
    <property type="project" value="InterPro"/>
</dbReference>
<dbReference type="Pfam" id="PF07944">
    <property type="entry name" value="Beta-AFase-like_GH127_cat"/>
    <property type="match status" value="1"/>
</dbReference>
<dbReference type="InterPro" id="IPR049046">
    <property type="entry name" value="Beta-AFase-like_GH127_middle"/>
</dbReference>
<sequence length="782" mass="87767">MKYNSKIALCFAISAFVASTVRAQTPQQQLFKLNQVKLLPSPFLSAEQTDMNYMSKLDPDRLLAPFLREAGLKPKAESYGNWENTGLDGHTAGHYLTAIAQVYAATGDVKWKQRLDYMVSELKRCQDNRTDGYVGGIPGGPEMWAQLKKGDFSLFRRRWVPWYNLHKLYAGLRDAYLIGGNEQAKVVLIKLTDWADQEVAGLSEQQMQKMLDTEHGGMNEVCADVAAITGDKKYLALAKKFTHQAILQPLERDEDKLNGLHANTQIPKVIGFERIAELDHDQQYDNAAQFFWQTVVNNRSISIGGNSVREHFNPANNFSTMIESEQGPETCNSYNMLKLTKLLFTVHPKASYIDYYERTLYNHILSSERPGADGGFVYFTPIRPRHYRVYSQPDEGFWCCVGTGMENHGKYGELIYSHQGSNLYVNLFIASVLNWKEQGITLTQKNNFPFEEKTELQIKLSRPQTFKLNIRKPEWVKDGQFVVTVNSKPVKTQADGSGYVAISRAWNNNDKINVALPMKDRLDYLPDHSAWVSILHGPIVLAAPTDTSKLTGLMADGSRFGHIASGPLEGLGTAPMLVDNGKNLSAMLKSAGGPLTYHLNGMIWQTQFQNLTLKPFFELHDARYMLYWPIAKPGQEAQRQKELVQADARVLSMSQRTVDQVTPGEQQPEADHFMEMANAQTGVLVDRHWRSTTGFFSYKMRITGATKNLEVTGRGDQKGEFDILIDGVKVGHAAFDGGEGDRFITRSFSIPDGLKTKSSIILKIVATSADGTGPVYDIRLLL</sequence>
<dbReference type="EMBL" id="QAOQ01000003">
    <property type="protein sequence ID" value="PTQ97900.1"/>
    <property type="molecule type" value="Genomic_DNA"/>
</dbReference>
<organism evidence="6 7">
    <name type="scientific">Mucilaginibacter yixingensis</name>
    <dbReference type="NCBI Taxonomy" id="1295612"/>
    <lineage>
        <taxon>Bacteria</taxon>
        <taxon>Pseudomonadati</taxon>
        <taxon>Bacteroidota</taxon>
        <taxon>Sphingobacteriia</taxon>
        <taxon>Sphingobacteriales</taxon>
        <taxon>Sphingobacteriaceae</taxon>
        <taxon>Mucilaginibacter</taxon>
    </lineage>
</organism>